<evidence type="ECO:0000256" key="3">
    <source>
        <dbReference type="ARBA" id="ARBA00011881"/>
    </source>
</evidence>
<evidence type="ECO:0000256" key="7">
    <source>
        <dbReference type="ARBA" id="ARBA00023002"/>
    </source>
</evidence>
<dbReference type="GO" id="GO:0008911">
    <property type="term" value="F:lactaldehyde dehydrogenase (NAD+) activity"/>
    <property type="evidence" value="ECO:0007669"/>
    <property type="project" value="UniProtKB-EC"/>
</dbReference>
<accession>A0A8T3VEN0</accession>
<dbReference type="Proteomes" id="UP000783037">
    <property type="component" value="Unassembled WGS sequence"/>
</dbReference>
<dbReference type="InterPro" id="IPR016163">
    <property type="entry name" value="Ald_DH_C"/>
</dbReference>
<evidence type="ECO:0000256" key="2">
    <source>
        <dbReference type="ARBA" id="ARBA00009986"/>
    </source>
</evidence>
<evidence type="ECO:0000256" key="6">
    <source>
        <dbReference type="ARBA" id="ARBA00022797"/>
    </source>
</evidence>
<comment type="pathway">
    <text evidence="1">Cofactor biosynthesis; coenzyme F420 biosynthesis.</text>
</comment>
<dbReference type="SUPFAM" id="SSF53720">
    <property type="entry name" value="ALDH-like"/>
    <property type="match status" value="1"/>
</dbReference>
<name>A0A8T3VEN0_9EURY</name>
<proteinExistence type="inferred from homology"/>
<evidence type="ECO:0000259" key="13">
    <source>
        <dbReference type="Pfam" id="PF00171"/>
    </source>
</evidence>
<dbReference type="InterPro" id="IPR051020">
    <property type="entry name" value="ALDH-related_metabolic_enz"/>
</dbReference>
<keyword evidence="8" id="KW-0520">NAD</keyword>
<evidence type="ECO:0000256" key="1">
    <source>
        <dbReference type="ARBA" id="ARBA00005036"/>
    </source>
</evidence>
<dbReference type="Gene3D" id="3.40.605.10">
    <property type="entry name" value="Aldehyde Dehydrogenase, Chain A, domain 1"/>
    <property type="match status" value="1"/>
</dbReference>
<dbReference type="InterPro" id="IPR015590">
    <property type="entry name" value="Aldehyde_DH_dom"/>
</dbReference>
<dbReference type="InterPro" id="IPR016161">
    <property type="entry name" value="Ald_DH/histidinol_DH"/>
</dbReference>
<organism evidence="14 15">
    <name type="scientific">Methanobrevibacter thaueri</name>
    <dbReference type="NCBI Taxonomy" id="190975"/>
    <lineage>
        <taxon>Archaea</taxon>
        <taxon>Methanobacteriati</taxon>
        <taxon>Methanobacteriota</taxon>
        <taxon>Methanomada group</taxon>
        <taxon>Methanobacteria</taxon>
        <taxon>Methanobacteriales</taxon>
        <taxon>Methanobacteriaceae</taxon>
        <taxon>Methanobrevibacter</taxon>
    </lineage>
</organism>
<dbReference type="NCBIfam" id="NF040648">
    <property type="entry name" value="lactal_redase_Meth"/>
    <property type="match status" value="1"/>
</dbReference>
<evidence type="ECO:0000313" key="15">
    <source>
        <dbReference type="Proteomes" id="UP000783037"/>
    </source>
</evidence>
<dbReference type="InterPro" id="IPR029510">
    <property type="entry name" value="Ald_DH_CS_GLU"/>
</dbReference>
<dbReference type="PROSITE" id="PS00070">
    <property type="entry name" value="ALDEHYDE_DEHYDR_CYS"/>
    <property type="match status" value="1"/>
</dbReference>
<gene>
    <name evidence="14" type="ORF">E7Z79_05180</name>
</gene>
<dbReference type="FunFam" id="3.40.605.10:FF:000007">
    <property type="entry name" value="NAD/NADP-dependent betaine aldehyde dehydrogenase"/>
    <property type="match status" value="1"/>
</dbReference>
<comment type="catalytic activity">
    <reaction evidence="10">
        <text>(S)-lactaldehyde + NAD(+) + H2O = (S)-lactate + NADH + 2 H(+)</text>
        <dbReference type="Rhea" id="RHEA:14277"/>
        <dbReference type="ChEBI" id="CHEBI:15377"/>
        <dbReference type="ChEBI" id="CHEBI:15378"/>
        <dbReference type="ChEBI" id="CHEBI:16651"/>
        <dbReference type="ChEBI" id="CHEBI:18041"/>
        <dbReference type="ChEBI" id="CHEBI:57540"/>
        <dbReference type="ChEBI" id="CHEBI:57945"/>
        <dbReference type="EC" id="1.2.1.22"/>
    </reaction>
</comment>
<dbReference type="FunFam" id="3.40.309.10:FF:000010">
    <property type="entry name" value="Gamma-aminobutyraldehyde dehydrogenase"/>
    <property type="match status" value="1"/>
</dbReference>
<keyword evidence="6" id="KW-0058">Aromatic hydrocarbons catabolism</keyword>
<dbReference type="AlphaFoldDB" id="A0A8T3VEN0"/>
<evidence type="ECO:0000256" key="10">
    <source>
        <dbReference type="ARBA" id="ARBA00049147"/>
    </source>
</evidence>
<evidence type="ECO:0000313" key="14">
    <source>
        <dbReference type="EMBL" id="MBE6501815.1"/>
    </source>
</evidence>
<evidence type="ECO:0000256" key="12">
    <source>
        <dbReference type="RuleBase" id="RU003345"/>
    </source>
</evidence>
<sequence>MDMLIGGKHISSDDLIDVKNPYDGEVIDTVPIAHRQTAQLAIDAANDAKDSLVEMSAFKVSNKLFNAVRKLEERREEFAQILCLEVGKPINEALVEVDRSIETLRLSAEEAKRIYGESVPLDAGLNGKGFFAFTQRLPLGVVAAITPFNYPLNLTIHKIAPAIACKNTVIVKPPTEAPLAVMKFCELLDEEFPDGVVNVVTGYGSEIGDYLVCSPEVDKISFTGSVTTGMMISQKAGMKKVTLELGGNDPVIILKDADLDKAVKGIINGAFLNAGQVCMGVKRVIVEEGIADEFCNKLVVATEKLQMGNPLESTTTLGTLISEKAAIQVEETVNNAVEDGAKILTGGKRDGAFYSATVIDNVTPDMDLVVRETFGPVAPIIRVKNLDEAIEVANATEYGLQAGVFTESYSSAMRCAKEIEAGTVFVNKQSTFRTDNMPFGGFKNSGVGKEGIKYAVDEMTKTKLIGLNLR</sequence>
<keyword evidence="7 12" id="KW-0560">Oxidoreductase</keyword>
<evidence type="ECO:0000256" key="8">
    <source>
        <dbReference type="ARBA" id="ARBA00023027"/>
    </source>
</evidence>
<evidence type="ECO:0000256" key="11">
    <source>
        <dbReference type="PROSITE-ProRule" id="PRU10007"/>
    </source>
</evidence>
<comment type="similarity">
    <text evidence="2 12">Belongs to the aldehyde dehydrogenase family.</text>
</comment>
<feature type="domain" description="Aldehyde dehydrogenase" evidence="13">
    <location>
        <begin position="14"/>
        <end position="464"/>
    </location>
</feature>
<dbReference type="RefSeq" id="WP_303738916.1">
    <property type="nucleotide sequence ID" value="NZ_SUTK01000018.1"/>
</dbReference>
<evidence type="ECO:0000256" key="5">
    <source>
        <dbReference type="ARBA" id="ARBA00019663"/>
    </source>
</evidence>
<evidence type="ECO:0000256" key="9">
    <source>
        <dbReference type="ARBA" id="ARBA00035632"/>
    </source>
</evidence>
<comment type="caution">
    <text evidence="14">The sequence shown here is derived from an EMBL/GenBank/DDBJ whole genome shotgun (WGS) entry which is preliminary data.</text>
</comment>
<dbReference type="Pfam" id="PF00171">
    <property type="entry name" value="Aldedh"/>
    <property type="match status" value="1"/>
</dbReference>
<comment type="subunit">
    <text evidence="3">Homotetramer.</text>
</comment>
<reference evidence="14" key="1">
    <citation type="submission" date="2019-04" db="EMBL/GenBank/DDBJ databases">
        <title>Evolution of Biomass-Degrading Anaerobic Consortia Revealed by Metagenomics.</title>
        <authorList>
            <person name="Peng X."/>
        </authorList>
    </citation>
    <scope>NUCLEOTIDE SEQUENCE</scope>
    <source>
        <strain evidence="14">SIG18</strain>
    </source>
</reference>
<evidence type="ECO:0000256" key="4">
    <source>
        <dbReference type="ARBA" id="ARBA00013052"/>
    </source>
</evidence>
<dbReference type="InterPro" id="IPR016162">
    <property type="entry name" value="Ald_DH_N"/>
</dbReference>
<dbReference type="PANTHER" id="PTHR42991:SF1">
    <property type="entry name" value="ALDEHYDE DEHYDROGENASE"/>
    <property type="match status" value="1"/>
</dbReference>
<dbReference type="InterPro" id="IPR053404">
    <property type="entry name" value="Lactaldehyde_DH"/>
</dbReference>
<dbReference type="EC" id="1.2.1.22" evidence="4"/>
<protein>
    <recommendedName>
        <fullName evidence="5">Lactaldehyde dehydrogenase</fullName>
        <ecNumber evidence="4">1.2.1.22</ecNumber>
    </recommendedName>
</protein>
<dbReference type="PROSITE" id="PS00687">
    <property type="entry name" value="ALDEHYDE_DEHYDR_GLU"/>
    <property type="match status" value="1"/>
</dbReference>
<dbReference type="EMBL" id="SUTK01000018">
    <property type="protein sequence ID" value="MBE6501815.1"/>
    <property type="molecule type" value="Genomic_DNA"/>
</dbReference>
<feature type="active site" evidence="11">
    <location>
        <position position="244"/>
    </location>
</feature>
<comment type="pathway">
    <text evidence="9">Aromatic compound metabolism; naphthalene degradation.</text>
</comment>
<dbReference type="PANTHER" id="PTHR42991">
    <property type="entry name" value="ALDEHYDE DEHYDROGENASE"/>
    <property type="match status" value="1"/>
</dbReference>
<dbReference type="Gene3D" id="3.40.309.10">
    <property type="entry name" value="Aldehyde Dehydrogenase, Chain A, domain 2"/>
    <property type="match status" value="1"/>
</dbReference>
<dbReference type="InterPro" id="IPR016160">
    <property type="entry name" value="Ald_DH_CS_CYS"/>
</dbReference>